<reference evidence="2 3" key="2">
    <citation type="submission" date="2024-07" db="EMBL/GenBank/DDBJ databases">
        <authorList>
            <person name="Akdeniz Z."/>
        </authorList>
    </citation>
    <scope>NUCLEOTIDE SEQUENCE [LARGE SCALE GENOMIC DNA]</scope>
</reference>
<dbReference type="EMBL" id="CAXDID020000217">
    <property type="protein sequence ID" value="CAL6057979.1"/>
    <property type="molecule type" value="Genomic_DNA"/>
</dbReference>
<evidence type="ECO:0000313" key="3">
    <source>
        <dbReference type="Proteomes" id="UP001642409"/>
    </source>
</evidence>
<name>A0AA86U8F7_9EUKA</name>
<organism evidence="1">
    <name type="scientific">Hexamita inflata</name>
    <dbReference type="NCBI Taxonomy" id="28002"/>
    <lineage>
        <taxon>Eukaryota</taxon>
        <taxon>Metamonada</taxon>
        <taxon>Diplomonadida</taxon>
        <taxon>Hexamitidae</taxon>
        <taxon>Hexamitinae</taxon>
        <taxon>Hexamita</taxon>
    </lineage>
</organism>
<reference evidence="1" key="1">
    <citation type="submission" date="2023-06" db="EMBL/GenBank/DDBJ databases">
        <authorList>
            <person name="Kurt Z."/>
        </authorList>
    </citation>
    <scope>NUCLEOTIDE SEQUENCE</scope>
</reference>
<proteinExistence type="predicted"/>
<gene>
    <name evidence="1" type="ORF">HINF_LOCUS32924</name>
    <name evidence="2" type="ORF">HINF_LOCUS47869</name>
</gene>
<sequence>MRGVIKRYIAEKASNYITSKELSFPKQRINYTRIFTGKNSVSLTLKQNISKDAMILYDIISNKKQMFLQPQVFEQVLQNIDLKYQFFSIRLLCNYRYSENAVKEYCVYNMTQQDKIGKIDEKGKWTKQDKEQK</sequence>
<evidence type="ECO:0000313" key="1">
    <source>
        <dbReference type="EMBL" id="CAI9945279.1"/>
    </source>
</evidence>
<keyword evidence="3" id="KW-1185">Reference proteome</keyword>
<dbReference type="AlphaFoldDB" id="A0AA86U8F7"/>
<evidence type="ECO:0000313" key="2">
    <source>
        <dbReference type="EMBL" id="CAL6057979.1"/>
    </source>
</evidence>
<protein>
    <submittedName>
        <fullName evidence="2">Hypothetical_protein</fullName>
    </submittedName>
</protein>
<dbReference type="Proteomes" id="UP001642409">
    <property type="component" value="Unassembled WGS sequence"/>
</dbReference>
<dbReference type="EMBL" id="CATOUU010000742">
    <property type="protein sequence ID" value="CAI9945279.1"/>
    <property type="molecule type" value="Genomic_DNA"/>
</dbReference>
<accession>A0AA86U8F7</accession>
<comment type="caution">
    <text evidence="1">The sequence shown here is derived from an EMBL/GenBank/DDBJ whole genome shotgun (WGS) entry which is preliminary data.</text>
</comment>